<protein>
    <submittedName>
        <fullName evidence="2">DUF2306 domain-containing protein</fullName>
    </submittedName>
</protein>
<reference evidence="2" key="1">
    <citation type="submission" date="2021-04" db="EMBL/GenBank/DDBJ databases">
        <title>Genome seq and assembly of Bacillus sp.</title>
        <authorList>
            <person name="Chhetri G."/>
        </authorList>
    </citation>
    <scope>NUCLEOTIDE SEQUENCE</scope>
    <source>
        <strain evidence="2">RG28</strain>
    </source>
</reference>
<evidence type="ECO:0000313" key="3">
    <source>
        <dbReference type="Proteomes" id="UP000682134"/>
    </source>
</evidence>
<feature type="transmembrane region" description="Helical" evidence="1">
    <location>
        <begin position="120"/>
        <end position="141"/>
    </location>
</feature>
<feature type="transmembrane region" description="Helical" evidence="1">
    <location>
        <begin position="64"/>
        <end position="83"/>
    </location>
</feature>
<evidence type="ECO:0000256" key="1">
    <source>
        <dbReference type="SAM" id="Phobius"/>
    </source>
</evidence>
<comment type="caution">
    <text evidence="2">The sequence shown here is derived from an EMBL/GenBank/DDBJ whole genome shotgun (WGS) entry which is preliminary data.</text>
</comment>
<feature type="transmembrane region" description="Helical" evidence="1">
    <location>
        <begin position="38"/>
        <end position="58"/>
    </location>
</feature>
<dbReference type="AlphaFoldDB" id="A0A940NP15"/>
<dbReference type="Proteomes" id="UP000682134">
    <property type="component" value="Unassembled WGS sequence"/>
</dbReference>
<evidence type="ECO:0000313" key="2">
    <source>
        <dbReference type="EMBL" id="MBP0726156.1"/>
    </source>
</evidence>
<dbReference type="RefSeq" id="WP_209406492.1">
    <property type="nucleotide sequence ID" value="NZ_JAGIYQ010000009.1"/>
</dbReference>
<feature type="transmembrane region" description="Helical" evidence="1">
    <location>
        <begin position="6"/>
        <end position="26"/>
    </location>
</feature>
<proteinExistence type="predicted"/>
<organism evidence="2 3">
    <name type="scientific">Gottfriedia endophytica</name>
    <dbReference type="NCBI Taxonomy" id="2820819"/>
    <lineage>
        <taxon>Bacteria</taxon>
        <taxon>Bacillati</taxon>
        <taxon>Bacillota</taxon>
        <taxon>Bacilli</taxon>
        <taxon>Bacillales</taxon>
        <taxon>Bacillaceae</taxon>
        <taxon>Gottfriedia</taxon>
    </lineage>
</organism>
<accession>A0A940NP15</accession>
<sequence length="149" mass="16794">MFKLFLVLHIITGIICLITGLLAGFSKKRRGKHSFYGEIYHGSYFLVFITAVVMSILHWNESAYLFYIAIFSYSLALLGYIAAKKRWKNWLGSHIGGMLGSYIGIVTATLVVNAKSIPLINNLPILLVWFLPTIIGTPIIIKVGRKYNR</sequence>
<name>A0A940NP15_9BACI</name>
<feature type="transmembrane region" description="Helical" evidence="1">
    <location>
        <begin position="95"/>
        <end position="114"/>
    </location>
</feature>
<dbReference type="EMBL" id="JAGIYQ010000009">
    <property type="protein sequence ID" value="MBP0726156.1"/>
    <property type="molecule type" value="Genomic_DNA"/>
</dbReference>
<keyword evidence="3" id="KW-1185">Reference proteome</keyword>
<gene>
    <name evidence="2" type="ORF">J5Y03_13315</name>
</gene>
<keyword evidence="1" id="KW-0812">Transmembrane</keyword>
<keyword evidence="1" id="KW-0472">Membrane</keyword>
<keyword evidence="1" id="KW-1133">Transmembrane helix</keyword>